<gene>
    <name evidence="1" type="ORF">QFZ22_008557</name>
</gene>
<dbReference type="AlphaFoldDB" id="A0AAW8FR00"/>
<accession>A0AAW8FR00</accession>
<dbReference type="Proteomes" id="UP001234216">
    <property type="component" value="Unassembled WGS sequence"/>
</dbReference>
<protein>
    <submittedName>
        <fullName evidence="1">Uncharacterized protein</fullName>
    </submittedName>
</protein>
<proteinExistence type="predicted"/>
<reference evidence="1" key="1">
    <citation type="submission" date="2023-07" db="EMBL/GenBank/DDBJ databases">
        <title>Comparative genomics of wheat-associated soil bacteria to identify genetic determinants of phenazine resistance.</title>
        <authorList>
            <person name="Mouncey N."/>
        </authorList>
    </citation>
    <scope>NUCLEOTIDE SEQUENCE</scope>
    <source>
        <strain evidence="1">V4I22</strain>
    </source>
</reference>
<comment type="caution">
    <text evidence="1">The sequence shown here is derived from an EMBL/GenBank/DDBJ whole genome shotgun (WGS) entry which is preliminary data.</text>
</comment>
<sequence length="50" mass="5938">MLRRRRPAGLTRPLCLRIFGSARTARDGVRLRMPSHHRAEEIPRSFRRAR</sequence>
<organism evidence="1 2">
    <name type="scientific">Streptomyces canus</name>
    <dbReference type="NCBI Taxonomy" id="58343"/>
    <lineage>
        <taxon>Bacteria</taxon>
        <taxon>Bacillati</taxon>
        <taxon>Actinomycetota</taxon>
        <taxon>Actinomycetes</taxon>
        <taxon>Kitasatosporales</taxon>
        <taxon>Streptomycetaceae</taxon>
        <taxon>Streptomyces</taxon>
        <taxon>Streptomyces aurantiacus group</taxon>
    </lineage>
</organism>
<evidence type="ECO:0000313" key="1">
    <source>
        <dbReference type="EMBL" id="MDQ0912572.1"/>
    </source>
</evidence>
<dbReference type="EMBL" id="JAUSZV010000005">
    <property type="protein sequence ID" value="MDQ0912572.1"/>
    <property type="molecule type" value="Genomic_DNA"/>
</dbReference>
<name>A0AAW8FR00_9ACTN</name>
<evidence type="ECO:0000313" key="2">
    <source>
        <dbReference type="Proteomes" id="UP001234216"/>
    </source>
</evidence>